<dbReference type="AlphaFoldDB" id="A0A3N9UM01"/>
<keyword evidence="2" id="KW-0178">Competence</keyword>
<proteinExistence type="predicted"/>
<keyword evidence="3" id="KW-0472">Membrane</keyword>
<dbReference type="Proteomes" id="UP000274033">
    <property type="component" value="Unassembled WGS sequence"/>
</dbReference>
<dbReference type="OrthoDB" id="2456326at2"/>
<evidence type="ECO:0000256" key="1">
    <source>
        <dbReference type="ARBA" id="ARBA00004241"/>
    </source>
</evidence>
<evidence type="ECO:0000313" key="5">
    <source>
        <dbReference type="Proteomes" id="UP000274033"/>
    </source>
</evidence>
<accession>A0A3N9UM01</accession>
<sequence>MNDKGISLVETLLTLVILLTVFISLIPLSYQMLSTLNSEKLELHASEVGYQAAKIVLNATIFSGSETIEGVKYDWNYDGTQICIQYINLDEVREKCINPGE</sequence>
<dbReference type="PROSITE" id="PS00409">
    <property type="entry name" value="PROKAR_NTER_METHYL"/>
    <property type="match status" value="1"/>
</dbReference>
<reference evidence="4 5" key="1">
    <citation type="journal article" date="2013" name="J. Microbiol.">
        <title>Lysinibacillus chungkukjangi sp. nov., isolated from Chungkukjang, Korean fermented soybean food.</title>
        <authorList>
            <person name="Kim S.J."/>
            <person name="Jang Y.H."/>
            <person name="Hamada M."/>
            <person name="Ahn J.H."/>
            <person name="Weon H.Y."/>
            <person name="Suzuki K."/>
            <person name="Whang K.S."/>
            <person name="Kwon S.W."/>
        </authorList>
    </citation>
    <scope>NUCLEOTIDE SEQUENCE [LARGE SCALE GENOMIC DNA]</scope>
    <source>
        <strain evidence="4 5">MCCC 1A12701</strain>
    </source>
</reference>
<evidence type="ECO:0000256" key="2">
    <source>
        <dbReference type="ARBA" id="ARBA00023287"/>
    </source>
</evidence>
<comment type="caution">
    <text evidence="4">The sequence shown here is derived from an EMBL/GenBank/DDBJ whole genome shotgun (WGS) entry which is preliminary data.</text>
</comment>
<dbReference type="InterPro" id="IPR012902">
    <property type="entry name" value="N_methyl_site"/>
</dbReference>
<protein>
    <recommendedName>
        <fullName evidence="6">Type II secretion system protein</fullName>
    </recommendedName>
</protein>
<keyword evidence="5" id="KW-1185">Reference proteome</keyword>
<organism evidence="4 5">
    <name type="scientific">Lysinibacillus composti</name>
    <dbReference type="NCBI Taxonomy" id="720633"/>
    <lineage>
        <taxon>Bacteria</taxon>
        <taxon>Bacillati</taxon>
        <taxon>Bacillota</taxon>
        <taxon>Bacilli</taxon>
        <taxon>Bacillales</taxon>
        <taxon>Bacillaceae</taxon>
        <taxon>Lysinibacillus</taxon>
    </lineage>
</organism>
<evidence type="ECO:0008006" key="6">
    <source>
        <dbReference type="Google" id="ProtNLM"/>
    </source>
</evidence>
<gene>
    <name evidence="4" type="ORF">EBB45_01700</name>
</gene>
<feature type="transmembrane region" description="Helical" evidence="3">
    <location>
        <begin position="12"/>
        <end position="30"/>
    </location>
</feature>
<evidence type="ECO:0000256" key="3">
    <source>
        <dbReference type="SAM" id="Phobius"/>
    </source>
</evidence>
<keyword evidence="3" id="KW-0812">Transmembrane</keyword>
<dbReference type="GO" id="GO:0009986">
    <property type="term" value="C:cell surface"/>
    <property type="evidence" value="ECO:0007669"/>
    <property type="project" value="UniProtKB-SubCell"/>
</dbReference>
<evidence type="ECO:0000313" key="4">
    <source>
        <dbReference type="EMBL" id="RQW76288.1"/>
    </source>
</evidence>
<comment type="subcellular location">
    <subcellularLocation>
        <location evidence="1">Cell surface</location>
    </subcellularLocation>
</comment>
<dbReference type="EMBL" id="RRCT01000001">
    <property type="protein sequence ID" value="RQW76288.1"/>
    <property type="molecule type" value="Genomic_DNA"/>
</dbReference>
<dbReference type="RefSeq" id="WP_124761976.1">
    <property type="nucleotide sequence ID" value="NZ_JAFBDY010000001.1"/>
</dbReference>
<dbReference type="GO" id="GO:0030420">
    <property type="term" value="P:establishment of competence for transformation"/>
    <property type="evidence" value="ECO:0007669"/>
    <property type="project" value="UniProtKB-KW"/>
</dbReference>
<name>A0A3N9UM01_9BACI</name>
<keyword evidence="3" id="KW-1133">Transmembrane helix</keyword>